<evidence type="ECO:0000256" key="4">
    <source>
        <dbReference type="ARBA" id="ARBA00022475"/>
    </source>
</evidence>
<keyword evidence="4" id="KW-1003">Cell membrane</keyword>
<dbReference type="Pfam" id="PF05730">
    <property type="entry name" value="CFEM"/>
    <property type="match status" value="1"/>
</dbReference>
<keyword evidence="10 15" id="KW-0408">Iron</keyword>
<evidence type="ECO:0000256" key="6">
    <source>
        <dbReference type="ARBA" id="ARBA00022617"/>
    </source>
</evidence>
<gene>
    <name evidence="19" type="ORF">HDK90DRAFT_462979</name>
</gene>
<keyword evidence="14" id="KW-0449">Lipoprotein</keyword>
<comment type="subcellular location">
    <subcellularLocation>
        <location evidence="1">Cell membrane</location>
        <topology evidence="1">Lipid-anchor</topology>
        <topology evidence="1">GPI-anchor</topology>
    </subcellularLocation>
    <subcellularLocation>
        <location evidence="2">Secreted</location>
    </subcellularLocation>
</comment>
<evidence type="ECO:0000256" key="17">
    <source>
        <dbReference type="SAM" id="SignalP"/>
    </source>
</evidence>
<feature type="chain" id="PRO_5045752118" description="CFEM domain-containing protein" evidence="17">
    <location>
        <begin position="19"/>
        <end position="181"/>
    </location>
</feature>
<proteinExistence type="inferred from homology"/>
<keyword evidence="8 15" id="KW-0479">Metal-binding</keyword>
<keyword evidence="20" id="KW-1185">Reference proteome</keyword>
<dbReference type="Proteomes" id="UP001492380">
    <property type="component" value="Unassembled WGS sequence"/>
</dbReference>
<evidence type="ECO:0000256" key="10">
    <source>
        <dbReference type="ARBA" id="ARBA00023004"/>
    </source>
</evidence>
<organism evidence="19 20">
    <name type="scientific">Phyllosticta capitalensis</name>
    <dbReference type="NCBI Taxonomy" id="121624"/>
    <lineage>
        <taxon>Eukaryota</taxon>
        <taxon>Fungi</taxon>
        <taxon>Dikarya</taxon>
        <taxon>Ascomycota</taxon>
        <taxon>Pezizomycotina</taxon>
        <taxon>Dothideomycetes</taxon>
        <taxon>Dothideomycetes incertae sedis</taxon>
        <taxon>Botryosphaeriales</taxon>
        <taxon>Phyllostictaceae</taxon>
        <taxon>Phyllosticta</taxon>
    </lineage>
</organism>
<evidence type="ECO:0000256" key="16">
    <source>
        <dbReference type="SAM" id="MobiDB-lite"/>
    </source>
</evidence>
<evidence type="ECO:0000256" key="7">
    <source>
        <dbReference type="ARBA" id="ARBA00022622"/>
    </source>
</evidence>
<feature type="binding site" description="axial binding residue" evidence="15">
    <location>
        <position position="42"/>
    </location>
    <ligand>
        <name>heme</name>
        <dbReference type="ChEBI" id="CHEBI:30413"/>
    </ligand>
    <ligandPart>
        <name>Fe</name>
        <dbReference type="ChEBI" id="CHEBI:18248"/>
    </ligandPart>
</feature>
<evidence type="ECO:0000313" key="20">
    <source>
        <dbReference type="Proteomes" id="UP001492380"/>
    </source>
</evidence>
<comment type="similarity">
    <text evidence="3">Belongs to the RBT5 family.</text>
</comment>
<evidence type="ECO:0000256" key="8">
    <source>
        <dbReference type="ARBA" id="ARBA00022723"/>
    </source>
</evidence>
<evidence type="ECO:0000313" key="19">
    <source>
        <dbReference type="EMBL" id="KAK8244115.1"/>
    </source>
</evidence>
<dbReference type="InterPro" id="IPR008427">
    <property type="entry name" value="Extracellular_membr_CFEM_dom"/>
</dbReference>
<evidence type="ECO:0000256" key="15">
    <source>
        <dbReference type="PROSITE-ProRule" id="PRU01356"/>
    </source>
</evidence>
<dbReference type="InterPro" id="IPR051735">
    <property type="entry name" value="CFEM_domain"/>
</dbReference>
<evidence type="ECO:0000256" key="3">
    <source>
        <dbReference type="ARBA" id="ARBA00010031"/>
    </source>
</evidence>
<evidence type="ECO:0000256" key="1">
    <source>
        <dbReference type="ARBA" id="ARBA00004609"/>
    </source>
</evidence>
<feature type="domain" description="CFEM" evidence="18">
    <location>
        <begin position="1"/>
        <end position="113"/>
    </location>
</feature>
<accession>A0ABR1YZH9</accession>
<evidence type="ECO:0000256" key="11">
    <source>
        <dbReference type="ARBA" id="ARBA00023136"/>
    </source>
</evidence>
<evidence type="ECO:0000256" key="12">
    <source>
        <dbReference type="ARBA" id="ARBA00023157"/>
    </source>
</evidence>
<keyword evidence="13" id="KW-0325">Glycoprotein</keyword>
<keyword evidence="5" id="KW-0964">Secreted</keyword>
<keyword evidence="9 17" id="KW-0732">Signal</keyword>
<keyword evidence="11" id="KW-0472">Membrane</keyword>
<evidence type="ECO:0000256" key="5">
    <source>
        <dbReference type="ARBA" id="ARBA00022525"/>
    </source>
</evidence>
<keyword evidence="7" id="KW-0336">GPI-anchor</keyword>
<evidence type="ECO:0000256" key="9">
    <source>
        <dbReference type="ARBA" id="ARBA00022729"/>
    </source>
</evidence>
<dbReference type="PANTHER" id="PTHR37928">
    <property type="entry name" value="CFEM DOMAIN PROTEIN (AFU_ORTHOLOGUE AFUA_6G14090)"/>
    <property type="match status" value="1"/>
</dbReference>
<evidence type="ECO:0000259" key="18">
    <source>
        <dbReference type="PROSITE" id="PS52012"/>
    </source>
</evidence>
<dbReference type="PROSITE" id="PS52012">
    <property type="entry name" value="CFEM"/>
    <property type="match status" value="1"/>
</dbReference>
<keyword evidence="12 15" id="KW-1015">Disulfide bond</keyword>
<feature type="region of interest" description="Disordered" evidence="16">
    <location>
        <begin position="117"/>
        <end position="154"/>
    </location>
</feature>
<name>A0ABR1YZH9_9PEZI</name>
<dbReference type="PANTHER" id="PTHR37928:SF2">
    <property type="entry name" value="GPI ANCHORED CFEM DOMAIN PROTEIN (AFU_ORTHOLOGUE AFUA_6G10580)"/>
    <property type="match status" value="1"/>
</dbReference>
<comment type="caution">
    <text evidence="15">Lacks conserved residue(s) required for the propagation of feature annotation.</text>
</comment>
<protein>
    <recommendedName>
        <fullName evidence="18">CFEM domain-containing protein</fullName>
    </recommendedName>
</protein>
<sequence>MILSVAILVLGYIGIAAAQTQLLPPCAQGCVGNDFGGCQTLDVACICGNKPLIAGLACCVSLRCNLEEQNSLTILDVIDFANKLCKPRGVNDLPTTATCPSSTASVTVSSTSSVVVSSTAPPTTAAPTGAAGTGNATTPGTPTTPGATGASPSPTAGAMPICQGSYAGVGLSFALAGLLAL</sequence>
<evidence type="ECO:0000256" key="13">
    <source>
        <dbReference type="ARBA" id="ARBA00023180"/>
    </source>
</evidence>
<feature type="disulfide bond" evidence="15">
    <location>
        <begin position="38"/>
        <end position="45"/>
    </location>
</feature>
<evidence type="ECO:0000256" key="2">
    <source>
        <dbReference type="ARBA" id="ARBA00004613"/>
    </source>
</evidence>
<evidence type="ECO:0000256" key="14">
    <source>
        <dbReference type="ARBA" id="ARBA00023288"/>
    </source>
</evidence>
<reference evidence="19 20" key="1">
    <citation type="submission" date="2024-04" db="EMBL/GenBank/DDBJ databases">
        <title>Phyllosticta paracitricarpa is synonymous to the EU quarantine fungus P. citricarpa based on phylogenomic analyses.</title>
        <authorList>
            <consortium name="Lawrence Berkeley National Laboratory"/>
            <person name="Van Ingen-Buijs V.A."/>
            <person name="Van Westerhoven A.C."/>
            <person name="Haridas S."/>
            <person name="Skiadas P."/>
            <person name="Martin F."/>
            <person name="Groenewald J.Z."/>
            <person name="Crous P.W."/>
            <person name="Seidl M.F."/>
        </authorList>
    </citation>
    <scope>NUCLEOTIDE SEQUENCE [LARGE SCALE GENOMIC DNA]</scope>
    <source>
        <strain evidence="19 20">CBS 123374</strain>
    </source>
</reference>
<dbReference type="EMBL" id="JBBWRZ010000002">
    <property type="protein sequence ID" value="KAK8244115.1"/>
    <property type="molecule type" value="Genomic_DNA"/>
</dbReference>
<feature type="signal peptide" evidence="17">
    <location>
        <begin position="1"/>
        <end position="18"/>
    </location>
</feature>
<keyword evidence="6 15" id="KW-0349">Heme</keyword>
<comment type="caution">
    <text evidence="19">The sequence shown here is derived from an EMBL/GenBank/DDBJ whole genome shotgun (WGS) entry which is preliminary data.</text>
</comment>